<evidence type="ECO:0000313" key="1">
    <source>
        <dbReference type="EMBL" id="KAG0434915.1"/>
    </source>
</evidence>
<accession>A0AC60QLS8</accession>
<proteinExistence type="predicted"/>
<organism evidence="1 2">
    <name type="scientific">Ixodes persulcatus</name>
    <name type="common">Taiga tick</name>
    <dbReference type="NCBI Taxonomy" id="34615"/>
    <lineage>
        <taxon>Eukaryota</taxon>
        <taxon>Metazoa</taxon>
        <taxon>Ecdysozoa</taxon>
        <taxon>Arthropoda</taxon>
        <taxon>Chelicerata</taxon>
        <taxon>Arachnida</taxon>
        <taxon>Acari</taxon>
        <taxon>Parasitiformes</taxon>
        <taxon>Ixodida</taxon>
        <taxon>Ixodoidea</taxon>
        <taxon>Ixodidae</taxon>
        <taxon>Ixodinae</taxon>
        <taxon>Ixodes</taxon>
    </lineage>
</organism>
<comment type="caution">
    <text evidence="1">The sequence shown here is derived from an EMBL/GenBank/DDBJ whole genome shotgun (WGS) entry which is preliminary data.</text>
</comment>
<dbReference type="EMBL" id="JABSTQ010008075">
    <property type="protein sequence ID" value="KAG0434915.1"/>
    <property type="molecule type" value="Genomic_DNA"/>
</dbReference>
<reference evidence="1 2" key="1">
    <citation type="journal article" date="2020" name="Cell">
        <title>Large-Scale Comparative Analyses of Tick Genomes Elucidate Their Genetic Diversity and Vector Capacities.</title>
        <authorList>
            <consortium name="Tick Genome and Microbiome Consortium (TIGMIC)"/>
            <person name="Jia N."/>
            <person name="Wang J."/>
            <person name="Shi W."/>
            <person name="Du L."/>
            <person name="Sun Y."/>
            <person name="Zhan W."/>
            <person name="Jiang J.F."/>
            <person name="Wang Q."/>
            <person name="Zhang B."/>
            <person name="Ji P."/>
            <person name="Bell-Sakyi L."/>
            <person name="Cui X.M."/>
            <person name="Yuan T.T."/>
            <person name="Jiang B.G."/>
            <person name="Yang W.F."/>
            <person name="Lam T.T."/>
            <person name="Chang Q.C."/>
            <person name="Ding S.J."/>
            <person name="Wang X.J."/>
            <person name="Zhu J.G."/>
            <person name="Ruan X.D."/>
            <person name="Zhao L."/>
            <person name="Wei J.T."/>
            <person name="Ye R.Z."/>
            <person name="Que T.C."/>
            <person name="Du C.H."/>
            <person name="Zhou Y.H."/>
            <person name="Cheng J.X."/>
            <person name="Dai P.F."/>
            <person name="Guo W.B."/>
            <person name="Han X.H."/>
            <person name="Huang E.J."/>
            <person name="Li L.F."/>
            <person name="Wei W."/>
            <person name="Gao Y.C."/>
            <person name="Liu J.Z."/>
            <person name="Shao H.Z."/>
            <person name="Wang X."/>
            <person name="Wang C.C."/>
            <person name="Yang T.C."/>
            <person name="Huo Q.B."/>
            <person name="Li W."/>
            <person name="Chen H.Y."/>
            <person name="Chen S.E."/>
            <person name="Zhou L.G."/>
            <person name="Ni X.B."/>
            <person name="Tian J.H."/>
            <person name="Sheng Y."/>
            <person name="Liu T."/>
            <person name="Pan Y.S."/>
            <person name="Xia L.Y."/>
            <person name="Li J."/>
            <person name="Zhao F."/>
            <person name="Cao W.C."/>
        </authorList>
    </citation>
    <scope>NUCLEOTIDE SEQUENCE [LARGE SCALE GENOMIC DNA]</scope>
    <source>
        <strain evidence="1">Iper-2018</strain>
    </source>
</reference>
<evidence type="ECO:0000313" key="2">
    <source>
        <dbReference type="Proteomes" id="UP000805193"/>
    </source>
</evidence>
<name>A0AC60QLS8_IXOPE</name>
<feature type="non-terminal residue" evidence="1">
    <location>
        <position position="587"/>
    </location>
</feature>
<protein>
    <submittedName>
        <fullName evidence="1">Uncharacterized protein</fullName>
    </submittedName>
</protein>
<dbReference type="Proteomes" id="UP000805193">
    <property type="component" value="Unassembled WGS sequence"/>
</dbReference>
<sequence length="587" mass="65519">MLGECSTAPLLEIGKKLLEKEKPVHGCVSDGLTLSMQLKPEELDRPDGTQQGLAVFESNADFKKLITKKAGLLFEKLRVRAWTDCTVGWSRSKKTPVDGCRRRWCHRRDWNPVRVSGVPTSGGFVPPPLPGCPRLVGLGRRPKKVGTTSKRSPSPPSPGDLGVNGQQERCERCKKEDVVSKNSVGIGRPLRKSRSTRVIKLHGSISRPPDLGELSRPTFLSALNFWENLQEHPLIVRPNEDSPSHAGTRPMEAAVVGQRAASPTPTTMSQLFLTTSLTTQANTQSDILPSALGTGHPTYTTTDGGDPMDLQAPSGSGNTVKRTHQDPMFQKDIEKLPYPTPSPSQSYRVHIRPLARHDITSVPTKRIQQVIDRCLGTTGYKGYAVYKSTNSITVHLASLTDAQKMCTLTVIPLSEDQQLPRFFYYGRVLHPKPYLPRAIFCYRCYKQGHMQAFCPQRNIDPERTTPEGQPRYRCGLCKSDDHDMTAPNCPMKQKATARLRHTVRTIGPTVPTYNRYQLLDNASEGPLEENTSGSQQPLYSTVLKRNKRPRGRPQQQAEAPHQPEDDIDAQIEALSRELERLRRHKEL</sequence>
<keyword evidence="2" id="KW-1185">Reference proteome</keyword>
<gene>
    <name evidence="1" type="ORF">HPB47_018787</name>
</gene>